<dbReference type="SMART" id="SM00341">
    <property type="entry name" value="HRDC"/>
    <property type="match status" value="1"/>
</dbReference>
<dbReference type="PANTHER" id="PTHR47649">
    <property type="entry name" value="RIBONUCLEASE D"/>
    <property type="match status" value="1"/>
</dbReference>
<dbReference type="InterPro" id="IPR051086">
    <property type="entry name" value="RNase_D-like"/>
</dbReference>
<dbReference type="SUPFAM" id="SSF47819">
    <property type="entry name" value="HRDC-like"/>
    <property type="match status" value="2"/>
</dbReference>
<evidence type="ECO:0000259" key="1">
    <source>
        <dbReference type="PROSITE" id="PS50967"/>
    </source>
</evidence>
<dbReference type="InterPro" id="IPR044876">
    <property type="entry name" value="HRDC_dom_sf"/>
</dbReference>
<dbReference type="InterPro" id="IPR002121">
    <property type="entry name" value="HRDC_dom"/>
</dbReference>
<gene>
    <name evidence="2" type="ORF">KI810_02180</name>
</gene>
<dbReference type="SUPFAM" id="SSF53098">
    <property type="entry name" value="Ribonuclease H-like"/>
    <property type="match status" value="1"/>
</dbReference>
<protein>
    <submittedName>
        <fullName evidence="2">HRDC domain-containing protein</fullName>
    </submittedName>
</protein>
<reference evidence="2 3" key="1">
    <citation type="submission" date="2021-05" db="EMBL/GenBank/DDBJ databases">
        <title>The draft genome of Geobacter luticola JCM 17780.</title>
        <authorList>
            <person name="Xu Z."/>
            <person name="Masuda Y."/>
            <person name="Itoh H."/>
            <person name="Senoo K."/>
        </authorList>
    </citation>
    <scope>NUCLEOTIDE SEQUENCE [LARGE SCALE GENOMIC DNA]</scope>
    <source>
        <strain evidence="2 3">JCM 17780</strain>
    </source>
</reference>
<dbReference type="InterPro" id="IPR002562">
    <property type="entry name" value="3'-5'_exonuclease_dom"/>
</dbReference>
<feature type="domain" description="HRDC" evidence="1">
    <location>
        <begin position="191"/>
        <end position="271"/>
    </location>
</feature>
<comment type="caution">
    <text evidence="2">The sequence shown here is derived from an EMBL/GenBank/DDBJ whole genome shotgun (WGS) entry which is preliminary data.</text>
</comment>
<dbReference type="Proteomes" id="UP000756860">
    <property type="component" value="Unassembled WGS sequence"/>
</dbReference>
<dbReference type="SMART" id="SM00474">
    <property type="entry name" value="35EXOc"/>
    <property type="match status" value="1"/>
</dbReference>
<evidence type="ECO:0000313" key="3">
    <source>
        <dbReference type="Proteomes" id="UP000756860"/>
    </source>
</evidence>
<dbReference type="InterPro" id="IPR036397">
    <property type="entry name" value="RNaseH_sf"/>
</dbReference>
<dbReference type="InterPro" id="IPR010997">
    <property type="entry name" value="HRDC-like_sf"/>
</dbReference>
<name>A0ABS5S8Z8_9BACT</name>
<dbReference type="Pfam" id="PF01612">
    <property type="entry name" value="DNA_pol_A_exo1"/>
    <property type="match status" value="1"/>
</dbReference>
<dbReference type="PANTHER" id="PTHR47649:SF1">
    <property type="entry name" value="RIBONUCLEASE D"/>
    <property type="match status" value="1"/>
</dbReference>
<dbReference type="Gene3D" id="1.10.150.80">
    <property type="entry name" value="HRDC domain"/>
    <property type="match status" value="1"/>
</dbReference>
<evidence type="ECO:0000313" key="2">
    <source>
        <dbReference type="EMBL" id="MBT0651851.1"/>
    </source>
</evidence>
<sequence>MEKEPVLAFDLEADSLHHYTEKVCLIQVSTPTESALIDPLVLPDLSPLASVLANPAIRKVFHGADYDIRSLHRDFGLEVNNLFDTMIACQLLGEAEVGLAAVLKRRFGVELDKGFQKADWSRRPLSREMIVYAVQDTTLLIPLFRQLEAELCGRGRLAWVEEECRLLSRVRTVPRDQEPLCLRFKGAARMEPRTLAVLEELLLFRDQQARRQDVPPFKVLGTDVIRALAEGRPRTMEELAAISGFPAKLLTRLGTGIVQAVTRGMALPSDKLPRFPRQQRQVLDKGQQAILLRLKRMREAKAREVGIDAGLLINNSLLESLAMADRTHEARQTAFAALKGWQREILAADLTTLMEMKS</sequence>
<keyword evidence="3" id="KW-1185">Reference proteome</keyword>
<dbReference type="CDD" id="cd06142">
    <property type="entry name" value="RNaseD_exo"/>
    <property type="match status" value="1"/>
</dbReference>
<accession>A0ABS5S8Z8</accession>
<dbReference type="Pfam" id="PF00570">
    <property type="entry name" value="HRDC"/>
    <property type="match status" value="1"/>
</dbReference>
<proteinExistence type="predicted"/>
<dbReference type="PROSITE" id="PS50967">
    <property type="entry name" value="HRDC"/>
    <property type="match status" value="1"/>
</dbReference>
<dbReference type="EMBL" id="JAHCVK010000001">
    <property type="protein sequence ID" value="MBT0651851.1"/>
    <property type="molecule type" value="Genomic_DNA"/>
</dbReference>
<dbReference type="InterPro" id="IPR012337">
    <property type="entry name" value="RNaseH-like_sf"/>
</dbReference>
<organism evidence="2 3">
    <name type="scientific">Geomobilimonas luticola</name>
    <dbReference type="NCBI Taxonomy" id="1114878"/>
    <lineage>
        <taxon>Bacteria</taxon>
        <taxon>Pseudomonadati</taxon>
        <taxon>Thermodesulfobacteriota</taxon>
        <taxon>Desulfuromonadia</taxon>
        <taxon>Geobacterales</taxon>
        <taxon>Geobacteraceae</taxon>
        <taxon>Geomobilimonas</taxon>
    </lineage>
</organism>
<dbReference type="Gene3D" id="3.30.420.10">
    <property type="entry name" value="Ribonuclease H-like superfamily/Ribonuclease H"/>
    <property type="match status" value="1"/>
</dbReference>